<proteinExistence type="predicted"/>
<dbReference type="InterPro" id="IPR029016">
    <property type="entry name" value="GAF-like_dom_sf"/>
</dbReference>
<keyword evidence="3" id="KW-0597">Phosphoprotein</keyword>
<dbReference type="PROSITE" id="PS50110">
    <property type="entry name" value="RESPONSE_REGULATORY"/>
    <property type="match status" value="1"/>
</dbReference>
<organism evidence="9 10">
    <name type="scientific">Candidatus Obscuribacter phosphatis</name>
    <dbReference type="NCBI Taxonomy" id="1906157"/>
    <lineage>
        <taxon>Bacteria</taxon>
        <taxon>Bacillati</taxon>
        <taxon>Candidatus Melainabacteria</taxon>
        <taxon>Candidatus Obscuribacterales</taxon>
        <taxon>Candidatus Obscuribacteraceae</taxon>
        <taxon>Candidatus Obscuribacter</taxon>
    </lineage>
</organism>
<dbReference type="EMBL" id="JAFLCK010000005">
    <property type="protein sequence ID" value="MBN8659784.1"/>
    <property type="molecule type" value="Genomic_DNA"/>
</dbReference>
<evidence type="ECO:0000259" key="7">
    <source>
        <dbReference type="PROSITE" id="PS51831"/>
    </source>
</evidence>
<dbReference type="InterPro" id="IPR037522">
    <property type="entry name" value="HD_GYP_dom"/>
</dbReference>
<dbReference type="NCBIfam" id="TIGR00254">
    <property type="entry name" value="GGDEF"/>
    <property type="match status" value="1"/>
</dbReference>
<evidence type="ECO:0000259" key="6">
    <source>
        <dbReference type="PROSITE" id="PS50887"/>
    </source>
</evidence>
<comment type="caution">
    <text evidence="9">The sequence shown here is derived from an EMBL/GenBank/DDBJ whole genome shotgun (WGS) entry which is preliminary data.</text>
</comment>
<dbReference type="Gene3D" id="3.40.50.2300">
    <property type="match status" value="1"/>
</dbReference>
<gene>
    <name evidence="9" type="ORF">J0M35_05440</name>
</gene>
<dbReference type="Pfam" id="PF00072">
    <property type="entry name" value="Response_reg"/>
    <property type="match status" value="1"/>
</dbReference>
<dbReference type="InterPro" id="IPR001789">
    <property type="entry name" value="Sig_transdc_resp-reg_receiver"/>
</dbReference>
<feature type="domain" description="GGDEF" evidence="6">
    <location>
        <begin position="586"/>
        <end position="719"/>
    </location>
</feature>
<dbReference type="SUPFAM" id="SSF109604">
    <property type="entry name" value="HD-domain/PDEase-like"/>
    <property type="match status" value="1"/>
</dbReference>
<dbReference type="Gene3D" id="3.30.70.270">
    <property type="match status" value="1"/>
</dbReference>
<name>A0A8J7TKR4_9BACT</name>
<dbReference type="Gene3D" id="3.30.450.40">
    <property type="match status" value="1"/>
</dbReference>
<dbReference type="InterPro" id="IPR000160">
    <property type="entry name" value="GGDEF_dom"/>
</dbReference>
<evidence type="ECO:0000313" key="9">
    <source>
        <dbReference type="EMBL" id="MBN8659784.1"/>
    </source>
</evidence>
<dbReference type="SUPFAM" id="SSF52172">
    <property type="entry name" value="CheY-like"/>
    <property type="match status" value="1"/>
</dbReference>
<dbReference type="InterPro" id="IPR006674">
    <property type="entry name" value="HD_domain"/>
</dbReference>
<dbReference type="AlphaFoldDB" id="A0A8J7TKR4"/>
<dbReference type="PROSITE" id="PS51831">
    <property type="entry name" value="HD"/>
    <property type="match status" value="1"/>
</dbReference>
<dbReference type="InterPro" id="IPR003018">
    <property type="entry name" value="GAF"/>
</dbReference>
<feature type="coiled-coil region" evidence="4">
    <location>
        <begin position="334"/>
        <end position="368"/>
    </location>
</feature>
<dbReference type="InterPro" id="IPR003607">
    <property type="entry name" value="HD/PDEase_dom"/>
</dbReference>
<dbReference type="Gene3D" id="1.10.3210.10">
    <property type="entry name" value="Hypothetical protein af1432"/>
    <property type="match status" value="1"/>
</dbReference>
<evidence type="ECO:0000256" key="4">
    <source>
        <dbReference type="SAM" id="Coils"/>
    </source>
</evidence>
<dbReference type="SMART" id="SM00267">
    <property type="entry name" value="GGDEF"/>
    <property type="match status" value="1"/>
</dbReference>
<dbReference type="GO" id="GO:0000160">
    <property type="term" value="P:phosphorelay signal transduction system"/>
    <property type="evidence" value="ECO:0007669"/>
    <property type="project" value="InterPro"/>
</dbReference>
<keyword evidence="1" id="KW-0808">Transferase</keyword>
<dbReference type="CDD" id="cd00156">
    <property type="entry name" value="REC"/>
    <property type="match status" value="1"/>
</dbReference>
<dbReference type="SMART" id="SM00065">
    <property type="entry name" value="GAF"/>
    <property type="match status" value="1"/>
</dbReference>
<dbReference type="InterPro" id="IPR043128">
    <property type="entry name" value="Rev_trsase/Diguanyl_cyclase"/>
</dbReference>
<sequence length="942" mass="105945">MTGKSNLNSDQALKMSAAPREEFLDAVERHICQVLGFDYGFIDIVSGHDIVNLVDFSAAEKDEQTLNLVRNLLDENKQPLAVANSLLSQKVKSTQRAWVGRAYLKSDTRSTSSLPSDEGAMPYAIVPILCDAHATSAISVKGFLRVVSFDASREITNQDLTTLRLMGEHLANRTQLFIGADTEKDNGQAAVAMALAGSERHLSDKSGHEERDHILILHSNRVLRRRFSRILSERYSILECDNEEKALSFLGETRIDLIIVDSNLTGTSGYGFCKMVKDSPDWKHIPVLIVTPDSGPSVRVEALGVGADDCLADSCFDSELLARAQSSLRHRRIEKELAVQLELLEDYAQRLEKAHEQLSQDRQSQMQRNTMLEQLRRESDILRNQESLLHRISNTIRRSFNIKENLTEMLEELSGYFALDCCFLVLPSEEEPEDTIRVEYVTDESYKVIDFDRDISTLELYSKLFAPDQAIIANDVANDRRLDAFRSHVLNGYNILSLFYVPVHYSEKLLGLLVGFKGEVPANWNRVNEAFMKSVADQVASGVTNARLYARVQRQATTDGLTSLFNHRTGQEKLTEQLRMAERYQRHLSVLMVDVDHFKSINDNYGHPVGDTVLKAVAKLIKSNCRDVDIPIRYGGEEFMLVLPEVSREGAHVVAERIRRSLSQEVIHHESFSLSVTASLGISTFPDDAIEQHVLLDMADKALYMSKRMGRNQVRTADELKGNQPQPTTVKQENFGFDVDKLSDEARNSTELMPEVVEMVKQLAQNLYSRSDYNKIHHLEVARLSEMLGKVMGLSKSQIEQIRVAGLLHDVGTLRLPDDILNKVGAYTPDERRIVNQHSLMGAEMLRPVKALAEVCQILENHHERWDGTGFPRGLRGEDIPLAARIVSIVDSYHAMISARPYRQALTVEEAIATLRAGAGKQWDPFLVDIFIAVIANLNAPI</sequence>
<dbReference type="InterPro" id="IPR006675">
    <property type="entry name" value="HDIG_dom"/>
</dbReference>
<dbReference type="InterPro" id="IPR052020">
    <property type="entry name" value="Cyclic_di-GMP/3'3'-cGAMP_PDE"/>
</dbReference>
<dbReference type="Pfam" id="PF13487">
    <property type="entry name" value="HD_5"/>
    <property type="match status" value="1"/>
</dbReference>
<dbReference type="Proteomes" id="UP000664277">
    <property type="component" value="Unassembled WGS sequence"/>
</dbReference>
<keyword evidence="4" id="KW-0175">Coiled coil</keyword>
<feature type="domain" description="HD" evidence="7">
    <location>
        <begin position="774"/>
        <end position="896"/>
    </location>
</feature>
<feature type="modified residue" description="4-aspartylphosphate" evidence="3">
    <location>
        <position position="261"/>
    </location>
</feature>
<dbReference type="SUPFAM" id="SSF55781">
    <property type="entry name" value="GAF domain-like"/>
    <property type="match status" value="1"/>
</dbReference>
<dbReference type="PANTHER" id="PTHR45228">
    <property type="entry name" value="CYCLIC DI-GMP PHOSPHODIESTERASE TM_0186-RELATED"/>
    <property type="match status" value="1"/>
</dbReference>
<protein>
    <submittedName>
        <fullName evidence="9">Diguanylate cyclase</fullName>
    </submittedName>
</protein>
<evidence type="ECO:0000259" key="8">
    <source>
        <dbReference type="PROSITE" id="PS51832"/>
    </source>
</evidence>
<accession>A0A8J7TKR4</accession>
<dbReference type="SMART" id="SM00471">
    <property type="entry name" value="HDc"/>
    <property type="match status" value="1"/>
</dbReference>
<dbReference type="InterPro" id="IPR029787">
    <property type="entry name" value="Nucleotide_cyclase"/>
</dbReference>
<dbReference type="PROSITE" id="PS51832">
    <property type="entry name" value="HD_GYP"/>
    <property type="match status" value="1"/>
</dbReference>
<dbReference type="InterPro" id="IPR011006">
    <property type="entry name" value="CheY-like_superfamily"/>
</dbReference>
<keyword evidence="2" id="KW-0418">Kinase</keyword>
<dbReference type="FunFam" id="3.30.70.270:FF:000001">
    <property type="entry name" value="Diguanylate cyclase domain protein"/>
    <property type="match status" value="1"/>
</dbReference>
<feature type="domain" description="HD-GYP" evidence="8">
    <location>
        <begin position="752"/>
        <end position="942"/>
    </location>
</feature>
<dbReference type="Pfam" id="PF00990">
    <property type="entry name" value="GGDEF"/>
    <property type="match status" value="1"/>
</dbReference>
<reference evidence="9" key="1">
    <citation type="submission" date="2021-02" db="EMBL/GenBank/DDBJ databases">
        <title>Genome-Resolved Metagenomics of a Microbial Community Performing Photosynthetic Biological Nutrient Removal.</title>
        <authorList>
            <person name="Mcdaniel E.A."/>
        </authorList>
    </citation>
    <scope>NUCLEOTIDE SEQUENCE</scope>
    <source>
        <strain evidence="9">UWPOB_OBS1</strain>
    </source>
</reference>
<feature type="domain" description="Response regulatory" evidence="5">
    <location>
        <begin position="213"/>
        <end position="328"/>
    </location>
</feature>
<dbReference type="CDD" id="cd01949">
    <property type="entry name" value="GGDEF"/>
    <property type="match status" value="1"/>
</dbReference>
<dbReference type="SUPFAM" id="SSF55073">
    <property type="entry name" value="Nucleotide cyclase"/>
    <property type="match status" value="1"/>
</dbReference>
<evidence type="ECO:0000259" key="5">
    <source>
        <dbReference type="PROSITE" id="PS50110"/>
    </source>
</evidence>
<evidence type="ECO:0000256" key="3">
    <source>
        <dbReference type="PROSITE-ProRule" id="PRU00169"/>
    </source>
</evidence>
<dbReference type="Pfam" id="PF01590">
    <property type="entry name" value="GAF"/>
    <property type="match status" value="1"/>
</dbReference>
<dbReference type="GO" id="GO:0016301">
    <property type="term" value="F:kinase activity"/>
    <property type="evidence" value="ECO:0007669"/>
    <property type="project" value="UniProtKB-KW"/>
</dbReference>
<evidence type="ECO:0000256" key="1">
    <source>
        <dbReference type="ARBA" id="ARBA00022679"/>
    </source>
</evidence>
<dbReference type="NCBIfam" id="TIGR00277">
    <property type="entry name" value="HDIG"/>
    <property type="match status" value="1"/>
</dbReference>
<evidence type="ECO:0000313" key="10">
    <source>
        <dbReference type="Proteomes" id="UP000664277"/>
    </source>
</evidence>
<evidence type="ECO:0000256" key="2">
    <source>
        <dbReference type="ARBA" id="ARBA00022777"/>
    </source>
</evidence>
<dbReference type="SMART" id="SM00448">
    <property type="entry name" value="REC"/>
    <property type="match status" value="1"/>
</dbReference>
<dbReference type="CDD" id="cd00077">
    <property type="entry name" value="HDc"/>
    <property type="match status" value="1"/>
</dbReference>
<dbReference type="PROSITE" id="PS50887">
    <property type="entry name" value="GGDEF"/>
    <property type="match status" value="1"/>
</dbReference>